<dbReference type="AlphaFoldDB" id="A0A6F8YYN6"/>
<keyword evidence="2" id="KW-1185">Reference proteome</keyword>
<gene>
    <name evidence="1" type="ORF">Psuf_085980</name>
</gene>
<dbReference type="EMBL" id="AP022871">
    <property type="protein sequence ID" value="BCB91285.1"/>
    <property type="molecule type" value="Genomic_DNA"/>
</dbReference>
<dbReference type="RefSeq" id="WP_173152346.1">
    <property type="nucleotide sequence ID" value="NZ_AP022871.1"/>
</dbReference>
<organism evidence="1 2">
    <name type="scientific">Phytohabitans suffuscus</name>
    <dbReference type="NCBI Taxonomy" id="624315"/>
    <lineage>
        <taxon>Bacteria</taxon>
        <taxon>Bacillati</taxon>
        <taxon>Actinomycetota</taxon>
        <taxon>Actinomycetes</taxon>
        <taxon>Micromonosporales</taxon>
        <taxon>Micromonosporaceae</taxon>
    </lineage>
</organism>
<dbReference type="Proteomes" id="UP000503011">
    <property type="component" value="Chromosome"/>
</dbReference>
<sequence>MDLAGRWWNEISRGAGRRDIWLHQDGDRWLVRARDGGPGGRELTWPAFRDEWVARAWVDRLVAASPPGEGQWRDVLKLVRKPPAGGWHAPAGMD</sequence>
<name>A0A6F8YYN6_9ACTN</name>
<accession>A0A6F8YYN6</accession>
<dbReference type="KEGG" id="psuu:Psuf_085980"/>
<evidence type="ECO:0000313" key="1">
    <source>
        <dbReference type="EMBL" id="BCB91285.1"/>
    </source>
</evidence>
<proteinExistence type="predicted"/>
<protein>
    <submittedName>
        <fullName evidence="1">Uncharacterized protein</fullName>
    </submittedName>
</protein>
<reference evidence="1 2" key="1">
    <citation type="submission" date="2020-03" db="EMBL/GenBank/DDBJ databases">
        <title>Whole genome shotgun sequence of Phytohabitans suffuscus NBRC 105367.</title>
        <authorList>
            <person name="Komaki H."/>
            <person name="Tamura T."/>
        </authorList>
    </citation>
    <scope>NUCLEOTIDE SEQUENCE [LARGE SCALE GENOMIC DNA]</scope>
    <source>
        <strain evidence="1 2">NBRC 105367</strain>
    </source>
</reference>
<evidence type="ECO:0000313" key="2">
    <source>
        <dbReference type="Proteomes" id="UP000503011"/>
    </source>
</evidence>
<reference evidence="1 2" key="2">
    <citation type="submission" date="2020-03" db="EMBL/GenBank/DDBJ databases">
        <authorList>
            <person name="Ichikawa N."/>
            <person name="Kimura A."/>
            <person name="Kitahashi Y."/>
            <person name="Uohara A."/>
        </authorList>
    </citation>
    <scope>NUCLEOTIDE SEQUENCE [LARGE SCALE GENOMIC DNA]</scope>
    <source>
        <strain evidence="1 2">NBRC 105367</strain>
    </source>
</reference>